<comment type="caution">
    <text evidence="2">The sequence shown here is derived from an EMBL/GenBank/DDBJ whole genome shotgun (WGS) entry which is preliminary data.</text>
</comment>
<dbReference type="GO" id="GO:0043190">
    <property type="term" value="C:ATP-binding cassette (ABC) transporter complex"/>
    <property type="evidence" value="ECO:0007669"/>
    <property type="project" value="InterPro"/>
</dbReference>
<dbReference type="PANTHER" id="PTHR30188:SF13">
    <property type="entry name" value="CONSERVED HYPOTHETICAL INTEGRAL MEMBRANE PROTEIN YRBE3B"/>
    <property type="match status" value="1"/>
</dbReference>
<dbReference type="AlphaFoldDB" id="X7ZW35"/>
<keyword evidence="1" id="KW-1133">Transmembrane helix</keyword>
<dbReference type="PANTHER" id="PTHR30188">
    <property type="entry name" value="ABC TRANSPORTER PERMEASE PROTEIN-RELATED"/>
    <property type="match status" value="1"/>
</dbReference>
<keyword evidence="1" id="KW-0472">Membrane</keyword>
<feature type="transmembrane region" description="Helical" evidence="1">
    <location>
        <begin position="12"/>
        <end position="34"/>
    </location>
</feature>
<dbReference type="EMBL" id="JAOB01000069">
    <property type="protein sequence ID" value="EUA23792.1"/>
    <property type="molecule type" value="Genomic_DNA"/>
</dbReference>
<sequence length="115" mass="11957">MQAFSGFASAYIITRLVSPLISTIGLAATIGAGATAELGAMRISEEIDALESMSIRSVSYLVSTRVVAGVLVVIPLWSMVTLAGYLAFRIYVVVVSGQAPGSTTTTSIPTCNRPT</sequence>
<protein>
    <submittedName>
        <fullName evidence="2">Permease family protein</fullName>
    </submittedName>
</protein>
<evidence type="ECO:0000313" key="2">
    <source>
        <dbReference type="EMBL" id="EUA23792.1"/>
    </source>
</evidence>
<accession>X7ZW35</accession>
<feature type="transmembrane region" description="Helical" evidence="1">
    <location>
        <begin position="66"/>
        <end position="88"/>
    </location>
</feature>
<evidence type="ECO:0000256" key="1">
    <source>
        <dbReference type="SAM" id="Phobius"/>
    </source>
</evidence>
<dbReference type="GO" id="GO:0005548">
    <property type="term" value="F:phospholipid transporter activity"/>
    <property type="evidence" value="ECO:0007669"/>
    <property type="project" value="TreeGrafter"/>
</dbReference>
<dbReference type="InterPro" id="IPR030802">
    <property type="entry name" value="Permease_MalE"/>
</dbReference>
<dbReference type="PATRIC" id="fig|1299334.3.peg.7077"/>
<organism evidence="2">
    <name type="scientific">Mycobacterium xenopi 4042</name>
    <dbReference type="NCBI Taxonomy" id="1299334"/>
    <lineage>
        <taxon>Bacteria</taxon>
        <taxon>Bacillati</taxon>
        <taxon>Actinomycetota</taxon>
        <taxon>Actinomycetes</taxon>
        <taxon>Mycobacteriales</taxon>
        <taxon>Mycobacteriaceae</taxon>
        <taxon>Mycobacterium</taxon>
    </lineage>
</organism>
<keyword evidence="1" id="KW-0812">Transmembrane</keyword>
<dbReference type="Pfam" id="PF02405">
    <property type="entry name" value="MlaE"/>
    <property type="match status" value="1"/>
</dbReference>
<name>X7ZW35_MYCXE</name>
<gene>
    <name evidence="2" type="ORF">I553_5113</name>
</gene>
<proteinExistence type="predicted"/>
<reference evidence="2" key="1">
    <citation type="submission" date="2014-01" db="EMBL/GenBank/DDBJ databases">
        <authorList>
            <person name="Brown-Elliot B."/>
            <person name="Wallace R."/>
            <person name="Lenaerts A."/>
            <person name="Ordway D."/>
            <person name="DeGroote M.A."/>
            <person name="Parker T."/>
            <person name="Sizemore C."/>
            <person name="Tallon L.J."/>
            <person name="Sadzewicz L.K."/>
            <person name="Sengamalay N."/>
            <person name="Fraser C.M."/>
            <person name="Hine E."/>
            <person name="Shefchek K.A."/>
            <person name="Das S.P."/>
            <person name="Tettelin H."/>
        </authorList>
    </citation>
    <scope>NUCLEOTIDE SEQUENCE [LARGE SCALE GENOMIC DNA]</scope>
    <source>
        <strain evidence="2">4042</strain>
    </source>
</reference>